<comment type="caution">
    <text evidence="5">The sequence shown here is derived from an EMBL/GenBank/DDBJ whole genome shotgun (WGS) entry which is preliminary data.</text>
</comment>
<reference evidence="5 6" key="1">
    <citation type="submission" date="2017-06" db="EMBL/GenBank/DDBJ databases">
        <title>Draft genome sequence of a variant of Elsinoe murrayae.</title>
        <authorList>
            <person name="Cheng Q."/>
        </authorList>
    </citation>
    <scope>NUCLEOTIDE SEQUENCE [LARGE SCALE GENOMIC DNA]</scope>
    <source>
        <strain evidence="5 6">CQ-2017a</strain>
    </source>
</reference>
<gene>
    <name evidence="5" type="ORF">CAC42_7806</name>
</gene>
<keyword evidence="1" id="KW-0677">Repeat</keyword>
<dbReference type="InterPro" id="IPR021183">
    <property type="entry name" value="NatA_aux_su"/>
</dbReference>
<organism evidence="5 6">
    <name type="scientific">Sphaceloma murrayae</name>
    <dbReference type="NCBI Taxonomy" id="2082308"/>
    <lineage>
        <taxon>Eukaryota</taxon>
        <taxon>Fungi</taxon>
        <taxon>Dikarya</taxon>
        <taxon>Ascomycota</taxon>
        <taxon>Pezizomycotina</taxon>
        <taxon>Dothideomycetes</taxon>
        <taxon>Dothideomycetidae</taxon>
        <taxon>Myriangiales</taxon>
        <taxon>Elsinoaceae</taxon>
        <taxon>Sphaceloma</taxon>
    </lineage>
</organism>
<evidence type="ECO:0000256" key="4">
    <source>
        <dbReference type="SAM" id="MobiDB-lite"/>
    </source>
</evidence>
<dbReference type="AlphaFoldDB" id="A0A2K1QXV7"/>
<evidence type="ECO:0000256" key="2">
    <source>
        <dbReference type="ARBA" id="ARBA00022803"/>
    </source>
</evidence>
<keyword evidence="6" id="KW-1185">Reference proteome</keyword>
<feature type="region of interest" description="Disordered" evidence="4">
    <location>
        <begin position="578"/>
        <end position="637"/>
    </location>
</feature>
<dbReference type="SUPFAM" id="SSF48452">
    <property type="entry name" value="TPR-like"/>
    <property type="match status" value="2"/>
</dbReference>
<protein>
    <submittedName>
        <fullName evidence="5">Uncharacterized protein</fullName>
    </submittedName>
</protein>
<dbReference type="Proteomes" id="UP000243797">
    <property type="component" value="Unassembled WGS sequence"/>
</dbReference>
<dbReference type="OrthoDB" id="10263032at2759"/>
<dbReference type="SMART" id="SM00028">
    <property type="entry name" value="TPR"/>
    <property type="match status" value="5"/>
</dbReference>
<dbReference type="FunFam" id="1.25.40.1040:FF:000003">
    <property type="entry name" value="N-terminal acetyltransferase A, auxiliary subunit"/>
    <property type="match status" value="1"/>
</dbReference>
<dbReference type="Gene3D" id="1.25.40.1040">
    <property type="match status" value="1"/>
</dbReference>
<dbReference type="InterPro" id="IPR019734">
    <property type="entry name" value="TPR_rpt"/>
</dbReference>
<dbReference type="PROSITE" id="PS50005">
    <property type="entry name" value="TPR"/>
    <property type="match status" value="1"/>
</dbReference>
<name>A0A2K1QXV7_9PEZI</name>
<proteinExistence type="predicted"/>
<evidence type="ECO:0000313" key="5">
    <source>
        <dbReference type="EMBL" id="PNS19839.1"/>
    </source>
</evidence>
<feature type="compositionally biased region" description="Basic and acidic residues" evidence="4">
    <location>
        <begin position="578"/>
        <end position="588"/>
    </location>
</feature>
<dbReference type="STRING" id="2082308.A0A2K1QXV7"/>
<dbReference type="InterPro" id="IPR011990">
    <property type="entry name" value="TPR-like_helical_dom_sf"/>
</dbReference>
<sequence length="729" mass="83587">MSKPIPSKEQGLFRQVVQLYENKQYKKGLKTADQILKKHPDHGDTIAMKALIINNQGKTDEAFELAKLALKHAMKSHVCWHVYGLLYRSQKNYEEAIKAYKFALRLDPDSVQIQRDLALLQVQMRDYQGFVQSRTAMLQARPGFRQNWTARAIAHHLAGDLQQAETTLTTYEGTLKSTPTKSDMEHAGATLYKNHIIAEQGDTQRALEHLETIYKTHPDRTAVMELKAKYLLQLGKSAEAERAYRKLLGRNADCREYYDGLEQALGLDRLKPEDRPKLLDLYKSYADKSERIDAPRRIPLDFLEDDEFKTAADAYLRRMLTKGVPSLFANIKALYTNPSKKAIITSLIQSYESSPQPNGTAQTNGDKPSPWQISVLFFLAQHYNHSLARDLDKAHSYIDKCIDLNSSKTEYTYLMHKARIYKHQGDLFKASETMNQARETDLKDRYINTKCAKYQLRNEQNSDAIATMGLFTRKEAVGGPLGDLLDMQCMWFLYEDGASWARQGRYGLALKRFKAIYDIFETWTDDQFDFHSFSLRKGMVVSYVEMVRWEDTLRSHPFYTRAAIGAVEVYLKLSDNPELGKEEEGDEKKKKKARKEAEKREEERRIREAARANKSGEEEGAKKEDTDPEGKELVKTKDPLGEAMKFLTPLLEVAPLESEGQRLGVEVYLRRRKYLPALKCLLALQKLRPQDSSVEGLKTKLDKAIKEDEASLPDKIKEALNDGLKEVKP</sequence>
<feature type="compositionally biased region" description="Basic and acidic residues" evidence="4">
    <location>
        <begin position="595"/>
        <end position="637"/>
    </location>
</feature>
<evidence type="ECO:0000256" key="3">
    <source>
        <dbReference type="PROSITE-ProRule" id="PRU00339"/>
    </source>
</evidence>
<dbReference type="PANTHER" id="PTHR22767:SF2">
    <property type="entry name" value="N(ALPHA)-ACETYLTRANSFERASE 15_16, ISOFORM A"/>
    <property type="match status" value="1"/>
</dbReference>
<evidence type="ECO:0000256" key="1">
    <source>
        <dbReference type="ARBA" id="ARBA00022737"/>
    </source>
</evidence>
<feature type="repeat" description="TPR" evidence="3">
    <location>
        <begin position="77"/>
        <end position="110"/>
    </location>
</feature>
<dbReference type="PIRSF" id="PIRSF000422">
    <property type="entry name" value="N-terminal-AcTrfase-A_aux_su"/>
    <property type="match status" value="1"/>
</dbReference>
<keyword evidence="2 3" id="KW-0802">TPR repeat</keyword>
<dbReference type="Pfam" id="PF13414">
    <property type="entry name" value="TPR_11"/>
    <property type="match status" value="1"/>
</dbReference>
<dbReference type="GO" id="GO:0031415">
    <property type="term" value="C:NatA complex"/>
    <property type="evidence" value="ECO:0007669"/>
    <property type="project" value="TreeGrafter"/>
</dbReference>
<evidence type="ECO:0000313" key="6">
    <source>
        <dbReference type="Proteomes" id="UP000243797"/>
    </source>
</evidence>
<dbReference type="EMBL" id="NKHZ01000029">
    <property type="protein sequence ID" value="PNS19839.1"/>
    <property type="molecule type" value="Genomic_DNA"/>
</dbReference>
<dbReference type="PANTHER" id="PTHR22767">
    <property type="entry name" value="N-TERMINAL ACETYLTRANSFERASE-RELATED"/>
    <property type="match status" value="1"/>
</dbReference>
<dbReference type="Pfam" id="PF12569">
    <property type="entry name" value="NatA_aux_su"/>
    <property type="match status" value="1"/>
</dbReference>
<accession>A0A2K1QXV7</accession>
<dbReference type="InParanoid" id="A0A2K1QXV7"/>
<dbReference type="FunCoup" id="A0A2K1QXV7">
    <property type="interactions" value="1032"/>
</dbReference>
<dbReference type="Gene3D" id="1.25.40.1010">
    <property type="match status" value="1"/>
</dbReference>